<dbReference type="Proteomes" id="UP000709295">
    <property type="component" value="Unassembled WGS sequence"/>
</dbReference>
<gene>
    <name evidence="2" type="ORF">JG688_00018511</name>
</gene>
<protein>
    <submittedName>
        <fullName evidence="2">Uncharacterized protein</fullName>
    </submittedName>
</protein>
<reference evidence="2" key="1">
    <citation type="submission" date="2021-01" db="EMBL/GenBank/DDBJ databases">
        <title>Phytophthora aleatoria, a newly-described species from Pinus radiata is distinct from Phytophthora cactorum isolates based on comparative genomics.</title>
        <authorList>
            <person name="Mcdougal R."/>
            <person name="Panda P."/>
            <person name="Williams N."/>
            <person name="Studholme D.J."/>
        </authorList>
    </citation>
    <scope>NUCLEOTIDE SEQUENCE</scope>
    <source>
        <strain evidence="2">NZFS 4037</strain>
    </source>
</reference>
<accession>A0A8J5I8L3</accession>
<organism evidence="2 3">
    <name type="scientific">Phytophthora aleatoria</name>
    <dbReference type="NCBI Taxonomy" id="2496075"/>
    <lineage>
        <taxon>Eukaryota</taxon>
        <taxon>Sar</taxon>
        <taxon>Stramenopiles</taxon>
        <taxon>Oomycota</taxon>
        <taxon>Peronosporomycetes</taxon>
        <taxon>Peronosporales</taxon>
        <taxon>Peronosporaceae</taxon>
        <taxon>Phytophthora</taxon>
    </lineage>
</organism>
<feature type="compositionally biased region" description="Polar residues" evidence="1">
    <location>
        <begin position="38"/>
        <end position="54"/>
    </location>
</feature>
<keyword evidence="3" id="KW-1185">Reference proteome</keyword>
<evidence type="ECO:0000313" key="3">
    <source>
        <dbReference type="Proteomes" id="UP000709295"/>
    </source>
</evidence>
<name>A0A8J5I8L3_9STRA</name>
<dbReference type="AlphaFoldDB" id="A0A8J5I8L3"/>
<feature type="region of interest" description="Disordered" evidence="1">
    <location>
        <begin position="31"/>
        <end position="54"/>
    </location>
</feature>
<sequence>MNRNGTPTLTNVLAAIKRFEGVITDGVVPIAQGRDQETSQISRPANGSDCAVNS</sequence>
<comment type="caution">
    <text evidence="2">The sequence shown here is derived from an EMBL/GenBank/DDBJ whole genome shotgun (WGS) entry which is preliminary data.</text>
</comment>
<evidence type="ECO:0000313" key="2">
    <source>
        <dbReference type="EMBL" id="KAG6941740.1"/>
    </source>
</evidence>
<dbReference type="EMBL" id="JAENGY010003459">
    <property type="protein sequence ID" value="KAG6941740.1"/>
    <property type="molecule type" value="Genomic_DNA"/>
</dbReference>
<evidence type="ECO:0000256" key="1">
    <source>
        <dbReference type="SAM" id="MobiDB-lite"/>
    </source>
</evidence>
<proteinExistence type="predicted"/>